<dbReference type="SUPFAM" id="SSF49899">
    <property type="entry name" value="Concanavalin A-like lectins/glucanases"/>
    <property type="match status" value="2"/>
</dbReference>
<dbReference type="PROSITE" id="PS50026">
    <property type="entry name" value="EGF_3"/>
    <property type="match status" value="1"/>
</dbReference>
<dbReference type="SMART" id="SM00159">
    <property type="entry name" value="PTX"/>
    <property type="match status" value="1"/>
</dbReference>
<evidence type="ECO:0000256" key="8">
    <source>
        <dbReference type="SAM" id="SignalP"/>
    </source>
</evidence>
<evidence type="ECO:0000256" key="5">
    <source>
        <dbReference type="ARBA" id="ARBA00023180"/>
    </source>
</evidence>
<comment type="caution">
    <text evidence="6">Lacks conserved residue(s) required for the propagation of feature annotation.</text>
</comment>
<feature type="signal peptide" evidence="8">
    <location>
        <begin position="1"/>
        <end position="26"/>
    </location>
</feature>
<evidence type="ECO:0000313" key="10">
    <source>
        <dbReference type="Proteomes" id="UP000694865"/>
    </source>
</evidence>
<dbReference type="PANTHER" id="PTHR19277">
    <property type="entry name" value="PENTRAXIN"/>
    <property type="match status" value="1"/>
</dbReference>
<dbReference type="InterPro" id="IPR000742">
    <property type="entry name" value="EGF"/>
</dbReference>
<proteinExistence type="predicted"/>
<dbReference type="InterPro" id="IPR001759">
    <property type="entry name" value="PTX_dom"/>
</dbReference>
<feature type="disulfide bond" evidence="6">
    <location>
        <begin position="399"/>
        <end position="408"/>
    </location>
</feature>
<accession>A0ABM0MSY3</accession>
<keyword evidence="5" id="KW-0325">Glycoprotein</keyword>
<keyword evidence="3" id="KW-0106">Calcium</keyword>
<dbReference type="RefSeq" id="XP_006823124.1">
    <property type="nucleotide sequence ID" value="XM_006823061.1"/>
</dbReference>
<dbReference type="InterPro" id="IPR051360">
    <property type="entry name" value="Neuronal_Pentraxin_Related"/>
</dbReference>
<keyword evidence="6" id="KW-0245">EGF-like domain</keyword>
<dbReference type="PANTHER" id="PTHR19277:SF161">
    <property type="entry name" value="LAMININ G DOMAIN-CONTAINING PROTEIN"/>
    <property type="match status" value="1"/>
</dbReference>
<dbReference type="GeneID" id="102804724"/>
<comment type="cofactor">
    <cofactor evidence="1">
        <name>Ca(2+)</name>
        <dbReference type="ChEBI" id="CHEBI:29108"/>
    </cofactor>
</comment>
<sequence length="619" mass="69551">MADVLGVYSLFVALSLLFFYNNASNAQEGCNMSDVCRGSEHCDYSFSLPVSDGHRCREIDTAIRELSPNNDALLLLVQTMAEKLERAEALFVDHLGKVDELEAGKRQLQQLLSDKLDEIEELRVVNERCDTDRQRVQHSLEICEDEQQLTGCQHDETGNLGPNETTIAFNGSSIVTYEGGSIPELTELTWCFWMKTSLEIDYNEKTVLVHYQNEDVIELSTRQKCYAKTLYIDSIGHSRYRGGGGAALFRRIHRDGLWHHVCMAWVGAIGKGRRWVYVDGVGTIIGDGHVERMFGGGKLYLGYSPTVERGLASMYVGEMALFNMWDVKLDDAVIADMAQQCYNIVEGNIVPWSAFFGDGANMENIQQNKSDFCANDECDVNSCLTDGVCILPARGQCQCPNRDEESVCSLASNKLTFTSSVAELAVNSDLSDVSFSALTICMWLKTSYWYDTTIFQLTTRQSTLANDIQRIGFTNFKLLVDTFGGAEYEWYSYLITDPSKVTDNAWHHICISGTLATSPTLFRIYHEGLMITRPRFNSDLTLSGVESVSLGRFTGELFEFNMWNRELSEQEPEIYMMSRRCGEYVTAGPILQWSFLYEEAKNTDGVSSQTADVCTLIGQ</sequence>
<evidence type="ECO:0000256" key="2">
    <source>
        <dbReference type="ARBA" id="ARBA00022723"/>
    </source>
</evidence>
<feature type="coiled-coil region" evidence="7">
    <location>
        <begin position="98"/>
        <end position="125"/>
    </location>
</feature>
<keyword evidence="7" id="KW-0175">Coiled coil</keyword>
<keyword evidence="10" id="KW-1185">Reference proteome</keyword>
<keyword evidence="4 6" id="KW-1015">Disulfide bond</keyword>
<feature type="domain" description="EGF-like" evidence="9">
    <location>
        <begin position="374"/>
        <end position="409"/>
    </location>
</feature>
<feature type="chain" id="PRO_5045782740" evidence="8">
    <location>
        <begin position="27"/>
        <end position="619"/>
    </location>
</feature>
<evidence type="ECO:0000256" key="4">
    <source>
        <dbReference type="ARBA" id="ARBA00023157"/>
    </source>
</evidence>
<gene>
    <name evidence="11" type="primary">LOC102804724</name>
</gene>
<reference evidence="11" key="1">
    <citation type="submission" date="2025-08" db="UniProtKB">
        <authorList>
            <consortium name="RefSeq"/>
        </authorList>
    </citation>
    <scope>IDENTIFICATION</scope>
    <source>
        <tissue evidence="11">Testes</tissue>
    </source>
</reference>
<evidence type="ECO:0000256" key="6">
    <source>
        <dbReference type="PROSITE-ProRule" id="PRU00076"/>
    </source>
</evidence>
<evidence type="ECO:0000256" key="1">
    <source>
        <dbReference type="ARBA" id="ARBA00001913"/>
    </source>
</evidence>
<evidence type="ECO:0000256" key="3">
    <source>
        <dbReference type="ARBA" id="ARBA00022837"/>
    </source>
</evidence>
<name>A0ABM0MSY3_SACKO</name>
<keyword evidence="2" id="KW-0479">Metal-binding</keyword>
<evidence type="ECO:0000313" key="11">
    <source>
        <dbReference type="RefSeq" id="XP_006823124.1"/>
    </source>
</evidence>
<dbReference type="Proteomes" id="UP000694865">
    <property type="component" value="Unplaced"/>
</dbReference>
<dbReference type="InterPro" id="IPR013320">
    <property type="entry name" value="ConA-like_dom_sf"/>
</dbReference>
<organism evidence="10 11">
    <name type="scientific">Saccoglossus kowalevskii</name>
    <name type="common">Acorn worm</name>
    <dbReference type="NCBI Taxonomy" id="10224"/>
    <lineage>
        <taxon>Eukaryota</taxon>
        <taxon>Metazoa</taxon>
        <taxon>Hemichordata</taxon>
        <taxon>Enteropneusta</taxon>
        <taxon>Harrimaniidae</taxon>
        <taxon>Saccoglossus</taxon>
    </lineage>
</organism>
<evidence type="ECO:0000259" key="9">
    <source>
        <dbReference type="PROSITE" id="PS50026"/>
    </source>
</evidence>
<protein>
    <submittedName>
        <fullName evidence="11">Uncharacterized protein LOC102804724</fullName>
    </submittedName>
</protein>
<dbReference type="Pfam" id="PF13385">
    <property type="entry name" value="Laminin_G_3"/>
    <property type="match status" value="1"/>
</dbReference>
<dbReference type="Gene3D" id="2.60.120.200">
    <property type="match status" value="2"/>
</dbReference>
<keyword evidence="8" id="KW-0732">Signal</keyword>
<evidence type="ECO:0000256" key="7">
    <source>
        <dbReference type="SAM" id="Coils"/>
    </source>
</evidence>